<dbReference type="InterPro" id="IPR001107">
    <property type="entry name" value="Band_7"/>
</dbReference>
<dbReference type="Pfam" id="PF01145">
    <property type="entry name" value="Band_7"/>
    <property type="match status" value="1"/>
</dbReference>
<evidence type="ECO:0000313" key="7">
    <source>
        <dbReference type="Proteomes" id="UP001589536"/>
    </source>
</evidence>
<dbReference type="RefSeq" id="WP_345044453.1">
    <property type="nucleotide sequence ID" value="NZ_BAABED010000001.1"/>
</dbReference>
<dbReference type="Gene3D" id="3.30.479.30">
    <property type="entry name" value="Band 7 domain"/>
    <property type="match status" value="1"/>
</dbReference>
<feature type="transmembrane region" description="Helical" evidence="4">
    <location>
        <begin position="7"/>
        <end position="27"/>
    </location>
</feature>
<evidence type="ECO:0000256" key="3">
    <source>
        <dbReference type="ARBA" id="ARBA00023136"/>
    </source>
</evidence>
<evidence type="ECO:0000313" key="6">
    <source>
        <dbReference type="EMBL" id="MFB9714326.1"/>
    </source>
</evidence>
<evidence type="ECO:0000256" key="1">
    <source>
        <dbReference type="ARBA" id="ARBA00004370"/>
    </source>
</evidence>
<dbReference type="PANTHER" id="PTHR13806:SF46">
    <property type="entry name" value="FLOTILLIN-1-RELATED"/>
    <property type="match status" value="1"/>
</dbReference>
<accession>A0ABV5UPI2</accession>
<evidence type="ECO:0000259" key="5">
    <source>
        <dbReference type="SMART" id="SM00244"/>
    </source>
</evidence>
<comment type="caution">
    <text evidence="6">The sequence shown here is derived from an EMBL/GenBank/DDBJ whole genome shotgun (WGS) entry which is preliminary data.</text>
</comment>
<feature type="domain" description="Band 7" evidence="5">
    <location>
        <begin position="28"/>
        <end position="206"/>
    </location>
</feature>
<dbReference type="Pfam" id="PF15975">
    <property type="entry name" value="Flot"/>
    <property type="match status" value="1"/>
</dbReference>
<evidence type="ECO:0000256" key="4">
    <source>
        <dbReference type="SAM" id="Phobius"/>
    </source>
</evidence>
<keyword evidence="3 4" id="KW-0472">Membrane</keyword>
<protein>
    <submittedName>
        <fullName evidence="6">Flotillin family protein</fullName>
    </submittedName>
</protein>
<sequence>MSFGLNTTVIAVVTILVAFVAMGGFIASRLRTVPSNEVLIVVGKGLGGKSGSAAGTAAQDQVYFSGRALVLPVLQKAFTLSLKQRQVPLNVTGQDKNFIKVNVVASINFKFADSEEDVRKAAQRFLTHSDAELHHSIQQSVEGSLRSIVGSMTIEDINSNRAQFQNEVLSSAKAELADQGIHIDVLNISDIQTPGSTYLEDLAKPEAARVRQIAAVKESEARQASEFARIQTETNVAEKDKDLKIKVAGFQAETDRQQAVADAAGQLSKAEQDVSVAKLEREALTERALVEAERLDITQKKPADAAAYAARVKAEGERDAAKAKAEGEAYQKTTMARASKEATVLEATGKAESVKLEANADAEATSVKGLSEAKSIEAVGAAKASAAEARAKALNGYDSNALTFELAARLPEIVRAAAEPMSNIDNYTVISTDGASDATKQVGNVITELPALIKSATGIDIMSVVAGMAGGKVAAGHSIEASAPASAKEDALVG</sequence>
<dbReference type="InterPro" id="IPR036013">
    <property type="entry name" value="Band_7/SPFH_dom_sf"/>
</dbReference>
<proteinExistence type="inferred from homology"/>
<dbReference type="EMBL" id="JBHMBH010000019">
    <property type="protein sequence ID" value="MFB9714326.1"/>
    <property type="molecule type" value="Genomic_DNA"/>
</dbReference>
<organism evidence="6 7">
    <name type="scientific">Arthrobacter methylotrophus</name>
    <dbReference type="NCBI Taxonomy" id="121291"/>
    <lineage>
        <taxon>Bacteria</taxon>
        <taxon>Bacillati</taxon>
        <taxon>Actinomycetota</taxon>
        <taxon>Actinomycetes</taxon>
        <taxon>Micrococcales</taxon>
        <taxon>Micrococcaceae</taxon>
        <taxon>Arthrobacter</taxon>
    </lineage>
</organism>
<dbReference type="SMART" id="SM00244">
    <property type="entry name" value="PHB"/>
    <property type="match status" value="1"/>
</dbReference>
<dbReference type="CDD" id="cd03399">
    <property type="entry name" value="SPFH_flotillin"/>
    <property type="match status" value="1"/>
</dbReference>
<dbReference type="InterPro" id="IPR031905">
    <property type="entry name" value="Flotillin_C"/>
</dbReference>
<comment type="similarity">
    <text evidence="2">Belongs to the band 7/mec-2 family. Flotillin subfamily.</text>
</comment>
<dbReference type="InterPro" id="IPR027705">
    <property type="entry name" value="Flotillin_fam"/>
</dbReference>
<dbReference type="PANTHER" id="PTHR13806">
    <property type="entry name" value="FLOTILLIN-RELATED"/>
    <property type="match status" value="1"/>
</dbReference>
<dbReference type="SUPFAM" id="SSF117892">
    <property type="entry name" value="Band 7/SPFH domain"/>
    <property type="match status" value="1"/>
</dbReference>
<name>A0ABV5UPI2_9MICC</name>
<keyword evidence="4" id="KW-0812">Transmembrane</keyword>
<reference evidence="6 7" key="1">
    <citation type="submission" date="2024-09" db="EMBL/GenBank/DDBJ databases">
        <authorList>
            <person name="Sun Q."/>
            <person name="Mori K."/>
        </authorList>
    </citation>
    <scope>NUCLEOTIDE SEQUENCE [LARGE SCALE GENOMIC DNA]</scope>
    <source>
        <strain evidence="6 7">JCM 13519</strain>
    </source>
</reference>
<gene>
    <name evidence="6" type="ORF">ACFFPI_09345</name>
</gene>
<evidence type="ECO:0000256" key="2">
    <source>
        <dbReference type="ARBA" id="ARBA00007161"/>
    </source>
</evidence>
<keyword evidence="4" id="KW-1133">Transmembrane helix</keyword>
<comment type="subcellular location">
    <subcellularLocation>
        <location evidence="1">Membrane</location>
    </subcellularLocation>
</comment>
<dbReference type="Proteomes" id="UP001589536">
    <property type="component" value="Unassembled WGS sequence"/>
</dbReference>
<keyword evidence="7" id="KW-1185">Reference proteome</keyword>